<protein>
    <recommendedName>
        <fullName evidence="10">Transcriptional adapter 3</fullName>
    </recommendedName>
</protein>
<sequence>MSSVPSIEELEQLHSELKLLRQSAVARGKKASDDLRTIQDLMRRLKEKEKGKAKAVDKIHQYQQRTLAMYIYLDPNHGWAPIRYHHQHAPPSIRGVPHTTTKKCLRSGSMSKSIQGKVMETILNVPARAPQLWEASLQPLYLRKYINLSFPRHRPIPRFVLYPHNEASLSQQLPPPAPPSSQVSSGPDWTISETQVLLPPRPPIPPPPQPGPSRPIDITTDFSKMKPPAQTGISTFYSSVEPYLRPISEEDLGFLEYTGDEVEPFVMPKLGVHYLELWEEQDAGGYPNVHKTKEAPASAFVAPKPTWDPSTLMEQDLITEEKGHGPLTERVISALLPIPDLGWKGVKAAEDAMEGRPGGSGAAAARRERLNVSDLENRIRDTMRYHGLLDSVPDFSEKVDDPIATALRQAQAELRVVLATNKARKERLAAIARDRLGYQEYLESRDALDRNITALYAKLQKKDVPKLSKKKKKPLAGAAAASAAAAAANAEALENGSGPPPPCPAALGLTPDEDLNLTVSDQLKTYVETRMQWVKEVGSVFDELQKANPGRIWGFPMESVYKGIDEEVREKLAKENIMTGGSGGSGSPMKVDPKGKGRVVDSDAMDIG</sequence>
<dbReference type="GO" id="GO:0000124">
    <property type="term" value="C:SAGA complex"/>
    <property type="evidence" value="ECO:0007669"/>
    <property type="project" value="TreeGrafter"/>
</dbReference>
<keyword evidence="4" id="KW-0804">Transcription</keyword>
<evidence type="ECO:0000256" key="1">
    <source>
        <dbReference type="ARBA" id="ARBA00004123"/>
    </source>
</evidence>
<evidence type="ECO:0000256" key="2">
    <source>
        <dbReference type="ARBA" id="ARBA00005330"/>
    </source>
</evidence>
<dbReference type="OrthoDB" id="1232at2759"/>
<dbReference type="PANTHER" id="PTHR13556">
    <property type="entry name" value="TRANSCRIPTIONAL ADAPTER 3-RELATED"/>
    <property type="match status" value="1"/>
</dbReference>
<evidence type="ECO:0000256" key="6">
    <source>
        <dbReference type="SAM" id="Coils"/>
    </source>
</evidence>
<dbReference type="Proteomes" id="UP000290288">
    <property type="component" value="Unassembled WGS sequence"/>
</dbReference>
<evidence type="ECO:0008006" key="10">
    <source>
        <dbReference type="Google" id="ProtNLM"/>
    </source>
</evidence>
<organism evidence="8 9">
    <name type="scientific">Candolleomyces aberdarensis</name>
    <dbReference type="NCBI Taxonomy" id="2316362"/>
    <lineage>
        <taxon>Eukaryota</taxon>
        <taxon>Fungi</taxon>
        <taxon>Dikarya</taxon>
        <taxon>Basidiomycota</taxon>
        <taxon>Agaricomycotina</taxon>
        <taxon>Agaricomycetes</taxon>
        <taxon>Agaricomycetidae</taxon>
        <taxon>Agaricales</taxon>
        <taxon>Agaricineae</taxon>
        <taxon>Psathyrellaceae</taxon>
        <taxon>Candolleomyces</taxon>
    </lineage>
</organism>
<comment type="subcellular location">
    <subcellularLocation>
        <location evidence="1">Nucleus</location>
    </subcellularLocation>
</comment>
<feature type="region of interest" description="Disordered" evidence="7">
    <location>
        <begin position="491"/>
        <end position="510"/>
    </location>
</feature>
<dbReference type="Pfam" id="PF10198">
    <property type="entry name" value="Ada3"/>
    <property type="match status" value="1"/>
</dbReference>
<evidence type="ECO:0000313" key="9">
    <source>
        <dbReference type="Proteomes" id="UP000290288"/>
    </source>
</evidence>
<dbReference type="EMBL" id="SDEE01000094">
    <property type="protein sequence ID" value="RXW21811.1"/>
    <property type="molecule type" value="Genomic_DNA"/>
</dbReference>
<reference evidence="8 9" key="1">
    <citation type="submission" date="2019-01" db="EMBL/GenBank/DDBJ databases">
        <title>Draft genome sequence of Psathyrella aberdarensis IHI B618.</title>
        <authorList>
            <person name="Buettner E."/>
            <person name="Kellner H."/>
        </authorList>
    </citation>
    <scope>NUCLEOTIDE SEQUENCE [LARGE SCALE GENOMIC DNA]</scope>
    <source>
        <strain evidence="8 9">IHI B618</strain>
    </source>
</reference>
<feature type="region of interest" description="Disordered" evidence="7">
    <location>
        <begin position="168"/>
        <end position="188"/>
    </location>
</feature>
<comment type="caution">
    <text evidence="8">The sequence shown here is derived from an EMBL/GenBank/DDBJ whole genome shotgun (WGS) entry which is preliminary data.</text>
</comment>
<proteinExistence type="inferred from homology"/>
<evidence type="ECO:0000256" key="3">
    <source>
        <dbReference type="ARBA" id="ARBA00023015"/>
    </source>
</evidence>
<dbReference type="AlphaFoldDB" id="A0A4Q2DQT9"/>
<keyword evidence="3" id="KW-0805">Transcription regulation</keyword>
<dbReference type="PANTHER" id="PTHR13556:SF2">
    <property type="entry name" value="TRANSCRIPTIONAL ADAPTER 3"/>
    <property type="match status" value="1"/>
</dbReference>
<keyword evidence="6" id="KW-0175">Coiled coil</keyword>
<evidence type="ECO:0000313" key="8">
    <source>
        <dbReference type="EMBL" id="RXW21811.1"/>
    </source>
</evidence>
<feature type="compositionally biased region" description="Basic and acidic residues" evidence="7">
    <location>
        <begin position="591"/>
        <end position="601"/>
    </location>
</feature>
<gene>
    <name evidence="8" type="ORF">EST38_g4036</name>
</gene>
<dbReference type="GO" id="GO:0005634">
    <property type="term" value="C:nucleus"/>
    <property type="evidence" value="ECO:0007669"/>
    <property type="project" value="UniProtKB-SubCell"/>
</dbReference>
<evidence type="ECO:0000256" key="7">
    <source>
        <dbReference type="SAM" id="MobiDB-lite"/>
    </source>
</evidence>
<dbReference type="STRING" id="2316362.A0A4Q2DQT9"/>
<keyword evidence="5" id="KW-0539">Nucleus</keyword>
<feature type="region of interest" description="Disordered" evidence="7">
    <location>
        <begin position="577"/>
        <end position="608"/>
    </location>
</feature>
<dbReference type="GO" id="GO:0006357">
    <property type="term" value="P:regulation of transcription by RNA polymerase II"/>
    <property type="evidence" value="ECO:0007669"/>
    <property type="project" value="TreeGrafter"/>
</dbReference>
<feature type="coiled-coil region" evidence="6">
    <location>
        <begin position="7"/>
        <end position="65"/>
    </location>
</feature>
<accession>A0A4Q2DQT9</accession>
<keyword evidence="9" id="KW-1185">Reference proteome</keyword>
<dbReference type="GO" id="GO:0003713">
    <property type="term" value="F:transcription coactivator activity"/>
    <property type="evidence" value="ECO:0007669"/>
    <property type="project" value="TreeGrafter"/>
</dbReference>
<evidence type="ECO:0000256" key="4">
    <source>
        <dbReference type="ARBA" id="ARBA00023163"/>
    </source>
</evidence>
<comment type="similarity">
    <text evidence="2">Belongs to the NGG1 family.</text>
</comment>
<dbReference type="InterPro" id="IPR019340">
    <property type="entry name" value="Histone_AcTrfase_su3"/>
</dbReference>
<evidence type="ECO:0000256" key="5">
    <source>
        <dbReference type="ARBA" id="ARBA00023242"/>
    </source>
</evidence>
<name>A0A4Q2DQT9_9AGAR</name>